<dbReference type="PANTHER" id="PTHR31696:SF71">
    <property type="entry name" value="PROTEIN MIZU-KUSSEI 1"/>
    <property type="match status" value="1"/>
</dbReference>
<dbReference type="AlphaFoldDB" id="A0A5P1ED46"/>
<dbReference type="GO" id="GO:0010274">
    <property type="term" value="P:hydrotropism"/>
    <property type="evidence" value="ECO:0007669"/>
    <property type="project" value="InterPro"/>
</dbReference>
<organism evidence="1 2">
    <name type="scientific">Asparagus officinalis</name>
    <name type="common">Garden asparagus</name>
    <dbReference type="NCBI Taxonomy" id="4686"/>
    <lineage>
        <taxon>Eukaryota</taxon>
        <taxon>Viridiplantae</taxon>
        <taxon>Streptophyta</taxon>
        <taxon>Embryophyta</taxon>
        <taxon>Tracheophyta</taxon>
        <taxon>Spermatophyta</taxon>
        <taxon>Magnoliopsida</taxon>
        <taxon>Liliopsida</taxon>
        <taxon>Asparagales</taxon>
        <taxon>Asparagaceae</taxon>
        <taxon>Asparagoideae</taxon>
        <taxon>Asparagus</taxon>
    </lineage>
</organism>
<accession>A0A5P1ED46</accession>
<dbReference type="PANTHER" id="PTHR31696">
    <property type="entry name" value="PROTEIN MIZU-KUSSEI 1"/>
    <property type="match status" value="1"/>
</dbReference>
<keyword evidence="2" id="KW-1185">Reference proteome</keyword>
<dbReference type="OrthoDB" id="1859415at2759"/>
<dbReference type="Proteomes" id="UP000243459">
    <property type="component" value="Chromosome 7"/>
</dbReference>
<name>A0A5P1ED46_ASPOF</name>
<reference evidence="2" key="1">
    <citation type="journal article" date="2017" name="Nat. Commun.">
        <title>The asparagus genome sheds light on the origin and evolution of a young Y chromosome.</title>
        <authorList>
            <person name="Harkess A."/>
            <person name="Zhou J."/>
            <person name="Xu C."/>
            <person name="Bowers J.E."/>
            <person name="Van der Hulst R."/>
            <person name="Ayyampalayam S."/>
            <person name="Mercati F."/>
            <person name="Riccardi P."/>
            <person name="McKain M.R."/>
            <person name="Kakrana A."/>
            <person name="Tang H."/>
            <person name="Ray J."/>
            <person name="Groenendijk J."/>
            <person name="Arikit S."/>
            <person name="Mathioni S.M."/>
            <person name="Nakano M."/>
            <person name="Shan H."/>
            <person name="Telgmann-Rauber A."/>
            <person name="Kanno A."/>
            <person name="Yue Z."/>
            <person name="Chen H."/>
            <person name="Li W."/>
            <person name="Chen Y."/>
            <person name="Xu X."/>
            <person name="Zhang Y."/>
            <person name="Luo S."/>
            <person name="Chen H."/>
            <person name="Gao J."/>
            <person name="Mao Z."/>
            <person name="Pires J.C."/>
            <person name="Luo M."/>
            <person name="Kudrna D."/>
            <person name="Wing R.A."/>
            <person name="Meyers B.C."/>
            <person name="Yi K."/>
            <person name="Kong H."/>
            <person name="Lavrijsen P."/>
            <person name="Sunseri F."/>
            <person name="Falavigna A."/>
            <person name="Ye Y."/>
            <person name="Leebens-Mack J.H."/>
            <person name="Chen G."/>
        </authorList>
    </citation>
    <scope>NUCLEOTIDE SEQUENCE [LARGE SCALE GENOMIC DNA]</scope>
    <source>
        <strain evidence="2">cv. DH0086</strain>
    </source>
</reference>
<dbReference type="OMA" id="HHNDIPR"/>
<evidence type="ECO:0000313" key="2">
    <source>
        <dbReference type="Proteomes" id="UP000243459"/>
    </source>
</evidence>
<dbReference type="NCBIfam" id="TIGR01570">
    <property type="entry name" value="A_thal_3588"/>
    <property type="match status" value="1"/>
</dbReference>
<dbReference type="Gramene" id="ONK63693">
    <property type="protein sequence ID" value="ONK63693"/>
    <property type="gene ID" value="A4U43_C07F17910"/>
</dbReference>
<proteinExistence type="predicted"/>
<dbReference type="EMBL" id="CM007387">
    <property type="protein sequence ID" value="ONK63693.1"/>
    <property type="molecule type" value="Genomic_DNA"/>
</dbReference>
<sequence>MSPIIVALHHNDIPRQNSGDISSPKTLMLTSNTSKMTTVSSSSEIDDTFSLPLVARNWRSQASTLKLVFNPISTIVSAFRSFFPTLQSLLIPSCHWTPVTPNKSKSVTTPRGSRKKRPLTGTFFGQKKCRVSLAVQETPRSEPALLLELATNTSHLVKEMASGTVRILLECEKTGNGTAKRALWDEPVWTMYCNGHKLGYAVSRECTESDLHVLSTVQSVSVGAGVMPPALMLPAPKQKHRDCAQPTAGKEIMYMRAKFDRVIGGKDSEAFYMINPDCNSGGAGKFNGGGPELSIFLLRI</sequence>
<evidence type="ECO:0000313" key="1">
    <source>
        <dbReference type="EMBL" id="ONK63693.1"/>
    </source>
</evidence>
<dbReference type="Pfam" id="PF04759">
    <property type="entry name" value="DUF617"/>
    <property type="match status" value="1"/>
</dbReference>
<protein>
    <recommendedName>
        <fullName evidence="3">Protein MIZU-KUSSEI 1</fullName>
    </recommendedName>
</protein>
<evidence type="ECO:0008006" key="3">
    <source>
        <dbReference type="Google" id="ProtNLM"/>
    </source>
</evidence>
<dbReference type="InterPro" id="IPR006460">
    <property type="entry name" value="MIZ1-like_pln"/>
</dbReference>
<gene>
    <name evidence="1" type="ORF">A4U43_C07F17910</name>
</gene>